<dbReference type="KEGG" id="dli:dnl_19130"/>
<proteinExistence type="predicted"/>
<evidence type="ECO:0000313" key="2">
    <source>
        <dbReference type="Proteomes" id="UP000663720"/>
    </source>
</evidence>
<protein>
    <submittedName>
        <fullName evidence="1">Uncharacterized protein</fullName>
    </submittedName>
</protein>
<dbReference type="AlphaFoldDB" id="A0A975B6F1"/>
<accession>A0A975B6F1</accession>
<reference evidence="1" key="1">
    <citation type="journal article" date="2021" name="Microb. Physiol.">
        <title>Proteogenomic Insights into the Physiology of Marine, Sulfate-Reducing, Filamentous Desulfonema limicola and Desulfonema magnum.</title>
        <authorList>
            <person name="Schnaars V."/>
            <person name="Wohlbrand L."/>
            <person name="Scheve S."/>
            <person name="Hinrichs C."/>
            <person name="Reinhardt R."/>
            <person name="Rabus R."/>
        </authorList>
    </citation>
    <scope>NUCLEOTIDE SEQUENCE</scope>
    <source>
        <strain evidence="1">5ac10</strain>
    </source>
</reference>
<dbReference type="EMBL" id="CP061799">
    <property type="protein sequence ID" value="QTA79638.1"/>
    <property type="molecule type" value="Genomic_DNA"/>
</dbReference>
<sequence length="37" mass="4243">MTHLCPGTSITESFLLIRLFQNIFRLGVLGKISFFQN</sequence>
<keyword evidence="2" id="KW-1185">Reference proteome</keyword>
<organism evidence="1 2">
    <name type="scientific">Desulfonema limicola</name>
    <dbReference type="NCBI Taxonomy" id="45656"/>
    <lineage>
        <taxon>Bacteria</taxon>
        <taxon>Pseudomonadati</taxon>
        <taxon>Thermodesulfobacteriota</taxon>
        <taxon>Desulfobacteria</taxon>
        <taxon>Desulfobacterales</taxon>
        <taxon>Desulfococcaceae</taxon>
        <taxon>Desulfonema</taxon>
    </lineage>
</organism>
<dbReference type="Proteomes" id="UP000663720">
    <property type="component" value="Chromosome"/>
</dbReference>
<gene>
    <name evidence="1" type="ORF">dnl_19130</name>
</gene>
<evidence type="ECO:0000313" key="1">
    <source>
        <dbReference type="EMBL" id="QTA79638.1"/>
    </source>
</evidence>
<name>A0A975B6F1_9BACT</name>